<accession>A0A8X7BP29</accession>
<evidence type="ECO:0000313" key="2">
    <source>
        <dbReference type="Proteomes" id="UP000886998"/>
    </source>
</evidence>
<organism evidence="1 2">
    <name type="scientific">Trichonephila inaurata madagascariensis</name>
    <dbReference type="NCBI Taxonomy" id="2747483"/>
    <lineage>
        <taxon>Eukaryota</taxon>
        <taxon>Metazoa</taxon>
        <taxon>Ecdysozoa</taxon>
        <taxon>Arthropoda</taxon>
        <taxon>Chelicerata</taxon>
        <taxon>Arachnida</taxon>
        <taxon>Araneae</taxon>
        <taxon>Araneomorphae</taxon>
        <taxon>Entelegynae</taxon>
        <taxon>Araneoidea</taxon>
        <taxon>Nephilidae</taxon>
        <taxon>Trichonephila</taxon>
        <taxon>Trichonephila inaurata</taxon>
    </lineage>
</organism>
<protein>
    <submittedName>
        <fullName evidence="1">Uncharacterized protein</fullName>
    </submittedName>
</protein>
<sequence>MPIFNARFILNLADENSFQVSPGAISSVILKIIKIFGILHIPYKQLEARLKRNRCGRFSIRQYRFHRKRRQAQEQDGKRRSPAEAQIFWGITNDQTWFEPAR</sequence>
<dbReference type="EMBL" id="BMAV01001324">
    <property type="protein sequence ID" value="GFY39316.1"/>
    <property type="molecule type" value="Genomic_DNA"/>
</dbReference>
<gene>
    <name evidence="1" type="ORF">TNIN_261831</name>
</gene>
<name>A0A8X7BP29_9ARAC</name>
<dbReference type="AlphaFoldDB" id="A0A8X7BP29"/>
<proteinExistence type="predicted"/>
<dbReference type="Proteomes" id="UP000886998">
    <property type="component" value="Unassembled WGS sequence"/>
</dbReference>
<keyword evidence="2" id="KW-1185">Reference proteome</keyword>
<reference evidence="1" key="1">
    <citation type="submission" date="2020-08" db="EMBL/GenBank/DDBJ databases">
        <title>Multicomponent nature underlies the extraordinary mechanical properties of spider dragline silk.</title>
        <authorList>
            <person name="Kono N."/>
            <person name="Nakamura H."/>
            <person name="Mori M."/>
            <person name="Yoshida Y."/>
            <person name="Ohtoshi R."/>
            <person name="Malay A.D."/>
            <person name="Moran D.A.P."/>
            <person name="Tomita M."/>
            <person name="Numata K."/>
            <person name="Arakawa K."/>
        </authorList>
    </citation>
    <scope>NUCLEOTIDE SEQUENCE</scope>
</reference>
<comment type="caution">
    <text evidence="1">The sequence shown here is derived from an EMBL/GenBank/DDBJ whole genome shotgun (WGS) entry which is preliminary data.</text>
</comment>
<evidence type="ECO:0000313" key="1">
    <source>
        <dbReference type="EMBL" id="GFY39316.1"/>
    </source>
</evidence>